<evidence type="ECO:0000313" key="2">
    <source>
        <dbReference type="Proteomes" id="UP001056384"/>
    </source>
</evidence>
<organism evidence="1 2">
    <name type="scientific">Septoria linicola</name>
    <dbReference type="NCBI Taxonomy" id="215465"/>
    <lineage>
        <taxon>Eukaryota</taxon>
        <taxon>Fungi</taxon>
        <taxon>Dikarya</taxon>
        <taxon>Ascomycota</taxon>
        <taxon>Pezizomycotina</taxon>
        <taxon>Dothideomycetes</taxon>
        <taxon>Dothideomycetidae</taxon>
        <taxon>Mycosphaerellales</taxon>
        <taxon>Mycosphaerellaceae</taxon>
        <taxon>Septoria</taxon>
    </lineage>
</organism>
<dbReference type="OrthoDB" id="3650508at2759"/>
<name>A0A9Q9EMZ0_9PEZI</name>
<proteinExistence type="predicted"/>
<accession>A0A9Q9EMZ0</accession>
<reference evidence="1" key="1">
    <citation type="submission" date="2022-06" db="EMBL/GenBank/DDBJ databases">
        <title>Complete genome sequences of two strains of the flax pathogen Septoria linicola.</title>
        <authorList>
            <person name="Lapalu N."/>
            <person name="Simon A."/>
            <person name="Demenou B."/>
            <person name="Paumier D."/>
            <person name="Guillot M.-P."/>
            <person name="Gout L."/>
            <person name="Valade R."/>
        </authorList>
    </citation>
    <scope>NUCLEOTIDE SEQUENCE</scope>
    <source>
        <strain evidence="1">SE15195</strain>
    </source>
</reference>
<protein>
    <submittedName>
        <fullName evidence="1">Uncharacterized protein</fullName>
    </submittedName>
</protein>
<dbReference type="AlphaFoldDB" id="A0A9Q9EMZ0"/>
<dbReference type="Proteomes" id="UP001056384">
    <property type="component" value="Chromosome 8"/>
</dbReference>
<dbReference type="InterPro" id="IPR038883">
    <property type="entry name" value="AN11006-like"/>
</dbReference>
<evidence type="ECO:0000313" key="1">
    <source>
        <dbReference type="EMBL" id="USW56009.1"/>
    </source>
</evidence>
<gene>
    <name evidence="1" type="ORF">Slin15195_G093280</name>
</gene>
<sequence>MADEDAEAAMAVGSFTRQSLRKQFPFPRTAILEELAEDFTSRCNQVLTEQRPVVQAAKARTSFFSLSAELRNAIYELILVGEKRDLQPNDVGYKRQARDGLSLALLSANRQVRAEASPIFWGQKNFIMTIDSALVGSSKSPMHDWLQKIGVENAKLIKRVEFRLPDIQPNIEAARFLYFLLRSVQEPMFSDSKTIHELALSACGCLDQGVEASKLSFILQDPRTKQHSELYRDVPGVEPDEDVHTSGFYYGPPPRARWTPRSLRL</sequence>
<dbReference type="PANTHER" id="PTHR42085:SF1">
    <property type="entry name" value="F-BOX DOMAIN-CONTAINING PROTEIN"/>
    <property type="match status" value="1"/>
</dbReference>
<dbReference type="EMBL" id="CP099425">
    <property type="protein sequence ID" value="USW56009.1"/>
    <property type="molecule type" value="Genomic_DNA"/>
</dbReference>
<dbReference type="PANTHER" id="PTHR42085">
    <property type="entry name" value="F-BOX DOMAIN-CONTAINING PROTEIN"/>
    <property type="match status" value="1"/>
</dbReference>
<keyword evidence="2" id="KW-1185">Reference proteome</keyword>